<evidence type="ECO:0000256" key="6">
    <source>
        <dbReference type="SAM" id="Phobius"/>
    </source>
</evidence>
<evidence type="ECO:0000256" key="2">
    <source>
        <dbReference type="ARBA" id="ARBA00022448"/>
    </source>
</evidence>
<proteinExistence type="predicted"/>
<dbReference type="InterPro" id="IPR058533">
    <property type="entry name" value="Cation_efflux_TM"/>
</dbReference>
<keyword evidence="9" id="KW-1185">Reference proteome</keyword>
<feature type="transmembrane region" description="Helical" evidence="6">
    <location>
        <begin position="52"/>
        <end position="71"/>
    </location>
</feature>
<feature type="transmembrane region" description="Helical" evidence="6">
    <location>
        <begin position="83"/>
        <end position="107"/>
    </location>
</feature>
<accession>A0ABU5H1L8</accession>
<dbReference type="InterPro" id="IPR027469">
    <property type="entry name" value="Cation_efflux_TMD_sf"/>
</dbReference>
<evidence type="ECO:0000256" key="1">
    <source>
        <dbReference type="ARBA" id="ARBA00004141"/>
    </source>
</evidence>
<feature type="transmembrane region" description="Helical" evidence="6">
    <location>
        <begin position="23"/>
        <end position="40"/>
    </location>
</feature>
<evidence type="ECO:0000313" key="8">
    <source>
        <dbReference type="EMBL" id="MDY7227342.1"/>
    </source>
</evidence>
<sequence length="320" mass="35996">MRTAAPFDLPPEKKRALARGKRLTWWTLAHHASAITLLYFTLGNSQAMKVAWMEDLLSLIPAIAFLVGARVSQRRPNPEYPYGYLRATTVAYLVGSVALLVLGTFLFFDSALKLVKAEHPTIGSVELFGHSVWLGWLMMLALLWSGTPTVLFGRWKLPVAHELHDKVLYAEAVMNKADWMTAGAALLGVVGIGLGWWWADAVAAGVIAIDIAHDGKKHLCAALGDLMDRAPRTLDYKHHVELPERIRQTLESLDWVEGARVRVREDGHLFFADVELVPRRDTPDLVKRLTRTAQDLRRLDWRLHEVLLVPVERFTPPRPA</sequence>
<dbReference type="RefSeq" id="WP_321546069.1">
    <property type="nucleotide sequence ID" value="NZ_JAXIVS010000004.1"/>
</dbReference>
<evidence type="ECO:0000259" key="7">
    <source>
        <dbReference type="Pfam" id="PF01545"/>
    </source>
</evidence>
<evidence type="ECO:0000313" key="9">
    <source>
        <dbReference type="Proteomes" id="UP001291309"/>
    </source>
</evidence>
<protein>
    <submittedName>
        <fullName evidence="8">Cation diffusion facilitator family transporter</fullName>
    </submittedName>
</protein>
<keyword evidence="5 6" id="KW-0472">Membrane</keyword>
<comment type="caution">
    <text evidence="8">The sequence shown here is derived from an EMBL/GenBank/DDBJ whole genome shotgun (WGS) entry which is preliminary data.</text>
</comment>
<dbReference type="EMBL" id="JAXIVS010000004">
    <property type="protein sequence ID" value="MDY7227342.1"/>
    <property type="molecule type" value="Genomic_DNA"/>
</dbReference>
<dbReference type="SUPFAM" id="SSF161111">
    <property type="entry name" value="Cation efflux protein transmembrane domain-like"/>
    <property type="match status" value="1"/>
</dbReference>
<dbReference type="InterPro" id="IPR050291">
    <property type="entry name" value="CDF_Transporter"/>
</dbReference>
<evidence type="ECO:0000256" key="5">
    <source>
        <dbReference type="ARBA" id="ARBA00023136"/>
    </source>
</evidence>
<evidence type="ECO:0000256" key="3">
    <source>
        <dbReference type="ARBA" id="ARBA00022692"/>
    </source>
</evidence>
<feature type="transmembrane region" description="Helical" evidence="6">
    <location>
        <begin position="179"/>
        <end position="199"/>
    </location>
</feature>
<feature type="transmembrane region" description="Helical" evidence="6">
    <location>
        <begin position="127"/>
        <end position="146"/>
    </location>
</feature>
<reference evidence="8 9" key="1">
    <citation type="submission" date="2023-12" db="EMBL/GenBank/DDBJ databases">
        <title>the genome sequence of Hyalangium sp. s54d21.</title>
        <authorList>
            <person name="Zhang X."/>
        </authorList>
    </citation>
    <scope>NUCLEOTIDE SEQUENCE [LARGE SCALE GENOMIC DNA]</scope>
    <source>
        <strain evidence="9">s54d21</strain>
    </source>
</reference>
<feature type="domain" description="Cation efflux protein transmembrane" evidence="7">
    <location>
        <begin position="34"/>
        <end position="226"/>
    </location>
</feature>
<comment type="subcellular location">
    <subcellularLocation>
        <location evidence="1">Membrane</location>
        <topology evidence="1">Multi-pass membrane protein</topology>
    </subcellularLocation>
</comment>
<keyword evidence="2" id="KW-0813">Transport</keyword>
<evidence type="ECO:0000256" key="4">
    <source>
        <dbReference type="ARBA" id="ARBA00022989"/>
    </source>
</evidence>
<dbReference type="Gene3D" id="1.20.1510.10">
    <property type="entry name" value="Cation efflux protein transmembrane domain"/>
    <property type="match status" value="1"/>
</dbReference>
<dbReference type="Proteomes" id="UP001291309">
    <property type="component" value="Unassembled WGS sequence"/>
</dbReference>
<dbReference type="PANTHER" id="PTHR43840:SF15">
    <property type="entry name" value="MITOCHONDRIAL METAL TRANSPORTER 1-RELATED"/>
    <property type="match status" value="1"/>
</dbReference>
<dbReference type="PANTHER" id="PTHR43840">
    <property type="entry name" value="MITOCHONDRIAL METAL TRANSPORTER 1-RELATED"/>
    <property type="match status" value="1"/>
</dbReference>
<gene>
    <name evidence="8" type="ORF">SYV04_13100</name>
</gene>
<dbReference type="Pfam" id="PF01545">
    <property type="entry name" value="Cation_efflux"/>
    <property type="match status" value="1"/>
</dbReference>
<keyword evidence="4 6" id="KW-1133">Transmembrane helix</keyword>
<organism evidence="8 9">
    <name type="scientific">Hyalangium rubrum</name>
    <dbReference type="NCBI Taxonomy" id="3103134"/>
    <lineage>
        <taxon>Bacteria</taxon>
        <taxon>Pseudomonadati</taxon>
        <taxon>Myxococcota</taxon>
        <taxon>Myxococcia</taxon>
        <taxon>Myxococcales</taxon>
        <taxon>Cystobacterineae</taxon>
        <taxon>Archangiaceae</taxon>
        <taxon>Hyalangium</taxon>
    </lineage>
</organism>
<name>A0ABU5H1L8_9BACT</name>
<keyword evidence="3 6" id="KW-0812">Transmembrane</keyword>